<dbReference type="InterPro" id="IPR005122">
    <property type="entry name" value="Uracil-DNA_glycosylase-like"/>
</dbReference>
<organism evidence="6">
    <name type="scientific">freshwater metagenome</name>
    <dbReference type="NCBI Taxonomy" id="449393"/>
    <lineage>
        <taxon>unclassified sequences</taxon>
        <taxon>metagenomes</taxon>
        <taxon>ecological metagenomes</taxon>
    </lineage>
</organism>
<dbReference type="GO" id="GO:0097510">
    <property type="term" value="P:base-excision repair, AP site formation via deaminated base removal"/>
    <property type="evidence" value="ECO:0007669"/>
    <property type="project" value="TreeGrafter"/>
</dbReference>
<dbReference type="InterPro" id="IPR036895">
    <property type="entry name" value="Uracil-DNA_glycosylase-like_sf"/>
</dbReference>
<evidence type="ECO:0000259" key="5">
    <source>
        <dbReference type="SMART" id="SM00986"/>
    </source>
</evidence>
<dbReference type="SUPFAM" id="SSF52141">
    <property type="entry name" value="Uracil-DNA glycosylase-like"/>
    <property type="match status" value="1"/>
</dbReference>
<comment type="similarity">
    <text evidence="1">Belongs to the uracil-DNA glycosylase (UDG) superfamily. UNG family.</text>
</comment>
<proteinExistence type="inferred from homology"/>
<dbReference type="AlphaFoldDB" id="A0A6J6DJE5"/>
<keyword evidence="3" id="KW-0378">Hydrolase</keyword>
<reference evidence="6" key="1">
    <citation type="submission" date="2020-05" db="EMBL/GenBank/DDBJ databases">
        <authorList>
            <person name="Chiriac C."/>
            <person name="Salcher M."/>
            <person name="Ghai R."/>
            <person name="Kavagutti S V."/>
        </authorList>
    </citation>
    <scope>NUCLEOTIDE SEQUENCE</scope>
</reference>
<dbReference type="EMBL" id="CAEZTJ010000013">
    <property type="protein sequence ID" value="CAB4561418.1"/>
    <property type="molecule type" value="Genomic_DNA"/>
</dbReference>
<keyword evidence="2" id="KW-0227">DNA damage</keyword>
<dbReference type="SMART" id="SM00986">
    <property type="entry name" value="UDG"/>
    <property type="match status" value="1"/>
</dbReference>
<dbReference type="SMART" id="SM00987">
    <property type="entry name" value="UreE_C"/>
    <property type="match status" value="1"/>
</dbReference>
<dbReference type="CDD" id="cd10027">
    <property type="entry name" value="UDG-F1-like"/>
    <property type="match status" value="1"/>
</dbReference>
<evidence type="ECO:0000256" key="1">
    <source>
        <dbReference type="ARBA" id="ARBA00008184"/>
    </source>
</evidence>
<dbReference type="NCBIfam" id="NF003592">
    <property type="entry name" value="PRK05254.1-5"/>
    <property type="match status" value="1"/>
</dbReference>
<dbReference type="InterPro" id="IPR002043">
    <property type="entry name" value="UDG_fam1"/>
</dbReference>
<sequence>MVATSLALFELIPPAWRALLFPFEDEINSIDASLRREEEAGFQLSPRRDQIFAALDLEPDDVRVVILGQDPYPDPEHAIGRAFAVSNSTRPLPGSLRNIFKERRDDVGGEDPAPSLLSWQEQGVLLLNRCLSTKVGESNAHSGLGWERITSQIITEVANRGAVGLLWGKSAQSVQPSFGDRAILSAHPSPLSAHRGFFGSKPFSKVNALLDHEIFW</sequence>
<gene>
    <name evidence="6" type="ORF">UFOPK1650_00202</name>
</gene>
<dbReference type="PANTHER" id="PTHR11264">
    <property type="entry name" value="URACIL-DNA GLYCOSYLASE"/>
    <property type="match status" value="1"/>
</dbReference>
<dbReference type="NCBIfam" id="NF003588">
    <property type="entry name" value="PRK05254.1-1"/>
    <property type="match status" value="1"/>
</dbReference>
<dbReference type="PROSITE" id="PS00130">
    <property type="entry name" value="U_DNA_GLYCOSYLASE"/>
    <property type="match status" value="1"/>
</dbReference>
<evidence type="ECO:0000313" key="6">
    <source>
        <dbReference type="EMBL" id="CAB4561418.1"/>
    </source>
</evidence>
<name>A0A6J6DJE5_9ZZZZ</name>
<protein>
    <submittedName>
        <fullName evidence="6">Unannotated protein</fullName>
    </submittedName>
</protein>
<keyword evidence="4" id="KW-0234">DNA repair</keyword>
<dbReference type="GO" id="GO:0004844">
    <property type="term" value="F:uracil DNA N-glycosylase activity"/>
    <property type="evidence" value="ECO:0007669"/>
    <property type="project" value="InterPro"/>
</dbReference>
<accession>A0A6J6DJE5</accession>
<evidence type="ECO:0000256" key="3">
    <source>
        <dbReference type="ARBA" id="ARBA00022801"/>
    </source>
</evidence>
<dbReference type="InterPro" id="IPR018085">
    <property type="entry name" value="Ura-DNA_Glyclase_AS"/>
</dbReference>
<dbReference type="Pfam" id="PF03167">
    <property type="entry name" value="UDG"/>
    <property type="match status" value="1"/>
</dbReference>
<evidence type="ECO:0000256" key="4">
    <source>
        <dbReference type="ARBA" id="ARBA00023204"/>
    </source>
</evidence>
<dbReference type="PANTHER" id="PTHR11264:SF0">
    <property type="entry name" value="URACIL-DNA GLYCOSYLASE"/>
    <property type="match status" value="1"/>
</dbReference>
<evidence type="ECO:0000256" key="2">
    <source>
        <dbReference type="ARBA" id="ARBA00022763"/>
    </source>
</evidence>
<feature type="domain" description="Uracil-DNA glycosylase-like" evidence="5">
    <location>
        <begin position="55"/>
        <end position="210"/>
    </location>
</feature>
<dbReference type="Gene3D" id="3.40.470.10">
    <property type="entry name" value="Uracil-DNA glycosylase-like domain"/>
    <property type="match status" value="1"/>
</dbReference>